<comment type="caution">
    <text evidence="2">The sequence shown here is derived from an EMBL/GenBank/DDBJ whole genome shotgun (WGS) entry which is preliminary data.</text>
</comment>
<keyword evidence="3" id="KW-1185">Reference proteome</keyword>
<evidence type="ECO:0000259" key="1">
    <source>
        <dbReference type="Pfam" id="PF13966"/>
    </source>
</evidence>
<name>A0AAD8H451_9APIA</name>
<dbReference type="Proteomes" id="UP001237642">
    <property type="component" value="Unassembled WGS sequence"/>
</dbReference>
<dbReference type="InterPro" id="IPR026960">
    <property type="entry name" value="RVT-Znf"/>
</dbReference>
<dbReference type="PANTHER" id="PTHR33116:SF84">
    <property type="entry name" value="RNA-DIRECTED DNA POLYMERASE"/>
    <property type="match status" value="1"/>
</dbReference>
<dbReference type="EMBL" id="JAUIZM010000010">
    <property type="protein sequence ID" value="KAK1360680.1"/>
    <property type="molecule type" value="Genomic_DNA"/>
</dbReference>
<organism evidence="2 3">
    <name type="scientific">Heracleum sosnowskyi</name>
    <dbReference type="NCBI Taxonomy" id="360622"/>
    <lineage>
        <taxon>Eukaryota</taxon>
        <taxon>Viridiplantae</taxon>
        <taxon>Streptophyta</taxon>
        <taxon>Embryophyta</taxon>
        <taxon>Tracheophyta</taxon>
        <taxon>Spermatophyta</taxon>
        <taxon>Magnoliopsida</taxon>
        <taxon>eudicotyledons</taxon>
        <taxon>Gunneridae</taxon>
        <taxon>Pentapetalae</taxon>
        <taxon>asterids</taxon>
        <taxon>campanulids</taxon>
        <taxon>Apiales</taxon>
        <taxon>Apiaceae</taxon>
        <taxon>Apioideae</taxon>
        <taxon>apioid superclade</taxon>
        <taxon>Tordylieae</taxon>
        <taxon>Tordyliinae</taxon>
        <taxon>Heracleum</taxon>
    </lineage>
</organism>
<accession>A0AAD8H451</accession>
<protein>
    <recommendedName>
        <fullName evidence="1">Reverse transcriptase zinc-binding domain-containing protein</fullName>
    </recommendedName>
</protein>
<reference evidence="2" key="1">
    <citation type="submission" date="2023-02" db="EMBL/GenBank/DDBJ databases">
        <title>Genome of toxic invasive species Heracleum sosnowskyi carries increased number of genes despite the absence of recent whole-genome duplications.</title>
        <authorList>
            <person name="Schelkunov M."/>
            <person name="Shtratnikova V."/>
            <person name="Makarenko M."/>
            <person name="Klepikova A."/>
            <person name="Omelchenko D."/>
            <person name="Novikova G."/>
            <person name="Obukhova E."/>
            <person name="Bogdanov V."/>
            <person name="Penin A."/>
            <person name="Logacheva M."/>
        </authorList>
    </citation>
    <scope>NUCLEOTIDE SEQUENCE</scope>
    <source>
        <strain evidence="2">Hsosn_3</strain>
        <tissue evidence="2">Leaf</tissue>
    </source>
</reference>
<evidence type="ECO:0000313" key="3">
    <source>
        <dbReference type="Proteomes" id="UP001237642"/>
    </source>
</evidence>
<dbReference type="Pfam" id="PF13966">
    <property type="entry name" value="zf-RVT"/>
    <property type="match status" value="1"/>
</dbReference>
<dbReference type="AlphaFoldDB" id="A0AAD8H451"/>
<gene>
    <name evidence="2" type="ORF">POM88_045154</name>
</gene>
<sequence>MLNSVNRFFNASGLKPNPLKSACYFCNVDQDTVQSTLTTSGFSRGSFPFKYLGLPLITGRLSATDCKELTDKLCNRIDHWTSRFLRYSGRLLLLKTVLFSIQGYWASYLFLPKGVLKHLQSLFGRFLWGGNVNSRSQHKVSWHDCCLPKNEGGLGIRDLTEWNRAAIFYQIWRLSKPHADSLWILWLHECLFKQKSFWTASLPSSSPWCLKEIMNLRQEAKHYIFYSIGRNSGLKLWHDPWINHESLVNLLGPDIISIEGSFPLAPIRSIIANGIWSTSRSNHMLAMDLRCLISTYTISREDKVFWQNNHNPNISIIWHSFRNSAVPPPWVPMVWHSLSIQKCAFFMWLMLKKRLLTKDKMIRFGFNVNPRCTLCYCQDETVQHLFVECPYSYLVLKSSPIPLNINWADWEIGNFIQGQVINLHKRLAWLFISVAIYSIWKERNNRLHNNGPALNVDRMIYMVKLMVKERVFSSKEMRSYFRRNPSFCSVLF</sequence>
<proteinExistence type="predicted"/>
<feature type="domain" description="Reverse transcriptase zinc-binding" evidence="1">
    <location>
        <begin position="317"/>
        <end position="392"/>
    </location>
</feature>
<evidence type="ECO:0000313" key="2">
    <source>
        <dbReference type="EMBL" id="KAK1360680.1"/>
    </source>
</evidence>
<dbReference type="PANTHER" id="PTHR33116">
    <property type="entry name" value="REVERSE TRANSCRIPTASE ZINC-BINDING DOMAIN-CONTAINING PROTEIN-RELATED-RELATED"/>
    <property type="match status" value="1"/>
</dbReference>
<reference evidence="2" key="2">
    <citation type="submission" date="2023-05" db="EMBL/GenBank/DDBJ databases">
        <authorList>
            <person name="Schelkunov M.I."/>
        </authorList>
    </citation>
    <scope>NUCLEOTIDE SEQUENCE</scope>
    <source>
        <strain evidence="2">Hsosn_3</strain>
        <tissue evidence="2">Leaf</tissue>
    </source>
</reference>